<dbReference type="InterPro" id="IPR050266">
    <property type="entry name" value="AB_hydrolase_sf"/>
</dbReference>
<keyword evidence="2" id="KW-0378">Hydrolase</keyword>
<feature type="domain" description="AB hydrolase-1" evidence="1">
    <location>
        <begin position="40"/>
        <end position="166"/>
    </location>
</feature>
<reference evidence="2 3" key="1">
    <citation type="submission" date="2019-06" db="EMBL/GenBank/DDBJ databases">
        <authorList>
            <person name="Li F."/>
        </authorList>
    </citation>
    <scope>NUCLEOTIDE SEQUENCE [LARGE SCALE GENOMIC DNA]</scope>
    <source>
        <strain evidence="2 3">10F1D-1</strain>
    </source>
</reference>
<accession>A0A506XWW3</accession>
<dbReference type="GO" id="GO:0016787">
    <property type="term" value="F:hydrolase activity"/>
    <property type="evidence" value="ECO:0007669"/>
    <property type="project" value="UniProtKB-KW"/>
</dbReference>
<name>A0A506XWW3_9MICO</name>
<proteinExistence type="predicted"/>
<dbReference type="EMBL" id="VHQG01000001">
    <property type="protein sequence ID" value="TPW77394.1"/>
    <property type="molecule type" value="Genomic_DNA"/>
</dbReference>
<dbReference type="GO" id="GO:0016020">
    <property type="term" value="C:membrane"/>
    <property type="evidence" value="ECO:0007669"/>
    <property type="project" value="TreeGrafter"/>
</dbReference>
<dbReference type="Pfam" id="PF00561">
    <property type="entry name" value="Abhydrolase_1"/>
    <property type="match status" value="1"/>
</dbReference>
<dbReference type="AlphaFoldDB" id="A0A506XWW3"/>
<dbReference type="SUPFAM" id="SSF53474">
    <property type="entry name" value="alpha/beta-Hydrolases"/>
    <property type="match status" value="1"/>
</dbReference>
<evidence type="ECO:0000259" key="1">
    <source>
        <dbReference type="Pfam" id="PF00561"/>
    </source>
</evidence>
<gene>
    <name evidence="2" type="ORF">FJ657_01520</name>
</gene>
<dbReference type="OrthoDB" id="2987348at2"/>
<protein>
    <submittedName>
        <fullName evidence="2">Alpha/beta hydrolase</fullName>
    </submittedName>
</protein>
<dbReference type="InterPro" id="IPR000073">
    <property type="entry name" value="AB_hydrolase_1"/>
</dbReference>
<organism evidence="2 3">
    <name type="scientific">Schumannella soli</name>
    <dbReference type="NCBI Taxonomy" id="2590779"/>
    <lineage>
        <taxon>Bacteria</taxon>
        <taxon>Bacillati</taxon>
        <taxon>Actinomycetota</taxon>
        <taxon>Actinomycetes</taxon>
        <taxon>Micrococcales</taxon>
        <taxon>Microbacteriaceae</taxon>
        <taxon>Schumannella</taxon>
    </lineage>
</organism>
<sequence>MSASDRPAATRHPVVTERTRAGATTLAFDRIHVDEPEGGPVLLLHGFPHTRAVWHDVSHQLAELGQSSIAVDLPGLGDSDPLPDPPTADAVAVELIALLDRLGLERVHVVGLDLGVAAAFALAARHPGRVHTVTLTEGAIGGVPGAEPLLGTAERPGGPWWFGFHQAPGRLAERIVVGSQEEYVRFFLGIGARRLSPDLATRIVAAYRDPARLSTAFDYYRAMPADAAANATWMREHRLAVPALALGGGTVGGLTAVQLYGVAGRAEAVSVVQLDDSGHITPVDQPAAVARAIAAHAAHGQVRSAS</sequence>
<dbReference type="RefSeq" id="WP_141161922.1">
    <property type="nucleotide sequence ID" value="NZ_VHQG01000001.1"/>
</dbReference>
<evidence type="ECO:0000313" key="2">
    <source>
        <dbReference type="EMBL" id="TPW77394.1"/>
    </source>
</evidence>
<dbReference type="Proteomes" id="UP000316252">
    <property type="component" value="Unassembled WGS sequence"/>
</dbReference>
<dbReference type="PRINTS" id="PR00412">
    <property type="entry name" value="EPOXHYDRLASE"/>
</dbReference>
<dbReference type="PANTHER" id="PTHR43798">
    <property type="entry name" value="MONOACYLGLYCEROL LIPASE"/>
    <property type="match status" value="1"/>
</dbReference>
<evidence type="ECO:0000313" key="3">
    <source>
        <dbReference type="Proteomes" id="UP000316252"/>
    </source>
</evidence>
<dbReference type="InterPro" id="IPR000639">
    <property type="entry name" value="Epox_hydrolase-like"/>
</dbReference>
<keyword evidence="3" id="KW-1185">Reference proteome</keyword>
<comment type="caution">
    <text evidence="2">The sequence shown here is derived from an EMBL/GenBank/DDBJ whole genome shotgun (WGS) entry which is preliminary data.</text>
</comment>
<dbReference type="Gene3D" id="3.40.50.1820">
    <property type="entry name" value="alpha/beta hydrolase"/>
    <property type="match status" value="1"/>
</dbReference>
<dbReference type="InterPro" id="IPR029058">
    <property type="entry name" value="AB_hydrolase_fold"/>
</dbReference>
<dbReference type="PANTHER" id="PTHR43798:SF33">
    <property type="entry name" value="HYDROLASE, PUTATIVE (AFU_ORTHOLOGUE AFUA_2G14860)-RELATED"/>
    <property type="match status" value="1"/>
</dbReference>